<feature type="domain" description="RRM" evidence="6">
    <location>
        <begin position="38"/>
        <end position="116"/>
    </location>
</feature>
<comment type="subcellular location">
    <subcellularLocation>
        <location evidence="1">Nucleus</location>
        <location evidence="1">Nucleolus</location>
    </subcellularLocation>
</comment>
<evidence type="ECO:0000256" key="4">
    <source>
        <dbReference type="PROSITE-ProRule" id="PRU00176"/>
    </source>
</evidence>
<evidence type="ECO:0000259" key="6">
    <source>
        <dbReference type="PROSITE" id="PS50102"/>
    </source>
</evidence>
<feature type="region of interest" description="Disordered" evidence="5">
    <location>
        <begin position="520"/>
        <end position="540"/>
    </location>
</feature>
<accession>A0A8H7BWX2</accession>
<protein>
    <recommendedName>
        <fullName evidence="6">RRM domain-containing protein</fullName>
    </recommendedName>
</protein>
<evidence type="ECO:0000256" key="2">
    <source>
        <dbReference type="ARBA" id="ARBA00022884"/>
    </source>
</evidence>
<dbReference type="Gene3D" id="3.30.70.330">
    <property type="match status" value="1"/>
</dbReference>
<keyword evidence="3" id="KW-0539">Nucleus</keyword>
<feature type="region of interest" description="Disordered" evidence="5">
    <location>
        <begin position="382"/>
        <end position="401"/>
    </location>
</feature>
<feature type="compositionally biased region" description="Basic and acidic residues" evidence="5">
    <location>
        <begin position="301"/>
        <end position="313"/>
    </location>
</feature>
<feature type="compositionally biased region" description="Acidic residues" evidence="5">
    <location>
        <begin position="472"/>
        <end position="482"/>
    </location>
</feature>
<gene>
    <name evidence="7" type="ORF">EC973_004446</name>
</gene>
<dbReference type="CDD" id="cd12226">
    <property type="entry name" value="RRM_NOL8"/>
    <property type="match status" value="1"/>
</dbReference>
<dbReference type="PANTHER" id="PTHR48029">
    <property type="entry name" value="NUCLEOLAR PROTEIN 8"/>
    <property type="match status" value="1"/>
</dbReference>
<sequence>MGVTISAQELFFSSFIVPVPLGVMANLNSSSSADRVEKRIYIGGLHESVTEDLLVDRFSKFGTVIEASTGKGSEGQCRGFGHMTISTTSKQWQTCLSTYNGAKWKGKVMRLEEARPDHMERRRMEQEEYEKKAEKQRKRRLRWNDSDGFLAKDMTPVTDANMKTRKGWKRGRYGRAISVMRLQKEDGTRFVFDPTHYKNNLTKLYNIDAKMKPVRMLPMIYDEFSDSDDDFITQPNEYQVSDQKVTDEYNMSSVEFLDEMEDIHQSAKEKGDERRLAALERWDQEQKAKREIIQQSFAAMEKEERQNHVTFEDSDHDDETAATDADNSIADNAAKPTGVSKWLFDSESEDDADLEIKINPVLEGEKGRERLALQSGYKGDDRFKLGEDFMDEDEYEDDDRKVDMDDIGKALGAEKDQSMDILKTMFGDQGVVKKKPEVQWASGARFDPDAENASDFVLTSHKTACSDNESRSDEDEDEEEESWLSKPARPESAMPEVSTEKHYEVNVNMKPLFGGEAGQPFKLFGGDDSDNDIDNIKSENREDKKVEAVGFGSQNKEALGVFFFFHVDDPGLLKSYDPSGVFQQQDDR</sequence>
<dbReference type="GO" id="GO:0003723">
    <property type="term" value="F:RNA binding"/>
    <property type="evidence" value="ECO:0007669"/>
    <property type="project" value="UniProtKB-UniRule"/>
</dbReference>
<evidence type="ECO:0000256" key="3">
    <source>
        <dbReference type="ARBA" id="ARBA00023242"/>
    </source>
</evidence>
<dbReference type="PROSITE" id="PS50102">
    <property type="entry name" value="RRM"/>
    <property type="match status" value="1"/>
</dbReference>
<organism evidence="7 8">
    <name type="scientific">Apophysomyces ossiformis</name>
    <dbReference type="NCBI Taxonomy" id="679940"/>
    <lineage>
        <taxon>Eukaryota</taxon>
        <taxon>Fungi</taxon>
        <taxon>Fungi incertae sedis</taxon>
        <taxon>Mucoromycota</taxon>
        <taxon>Mucoromycotina</taxon>
        <taxon>Mucoromycetes</taxon>
        <taxon>Mucorales</taxon>
        <taxon>Mucorineae</taxon>
        <taxon>Mucoraceae</taxon>
        <taxon>Apophysomyces</taxon>
    </lineage>
</organism>
<dbReference type="InterPro" id="IPR012677">
    <property type="entry name" value="Nucleotide-bd_a/b_plait_sf"/>
</dbReference>
<keyword evidence="2 4" id="KW-0694">RNA-binding</keyword>
<feature type="compositionally biased region" description="Acidic residues" evidence="5">
    <location>
        <begin position="388"/>
        <end position="397"/>
    </location>
</feature>
<dbReference type="EMBL" id="JABAYA010000025">
    <property type="protein sequence ID" value="KAF7729466.1"/>
    <property type="molecule type" value="Genomic_DNA"/>
</dbReference>
<dbReference type="OrthoDB" id="21643at2759"/>
<evidence type="ECO:0000256" key="1">
    <source>
        <dbReference type="ARBA" id="ARBA00004604"/>
    </source>
</evidence>
<dbReference type="InterPro" id="IPR035979">
    <property type="entry name" value="RBD_domain_sf"/>
</dbReference>
<dbReference type="Pfam" id="PF00076">
    <property type="entry name" value="RRM_1"/>
    <property type="match status" value="1"/>
</dbReference>
<dbReference type="PANTHER" id="PTHR48029:SF1">
    <property type="entry name" value="NUCLEOLAR PROTEIN 8"/>
    <property type="match status" value="1"/>
</dbReference>
<reference evidence="7" key="1">
    <citation type="submission" date="2020-01" db="EMBL/GenBank/DDBJ databases">
        <title>Genome Sequencing of Three Apophysomyces-Like Fungal Strains Confirms a Novel Fungal Genus in the Mucoromycota with divergent Burkholderia-like Endosymbiotic Bacteria.</title>
        <authorList>
            <person name="Stajich J.E."/>
            <person name="Macias A.M."/>
            <person name="Carter-House D."/>
            <person name="Lovett B."/>
            <person name="Kasson L.R."/>
            <person name="Berry K."/>
            <person name="Grigoriev I."/>
            <person name="Chang Y."/>
            <person name="Spatafora J."/>
            <person name="Kasson M.T."/>
        </authorList>
    </citation>
    <scope>NUCLEOTIDE SEQUENCE</scope>
    <source>
        <strain evidence="7">NRRL A-21654</strain>
    </source>
</reference>
<comment type="caution">
    <text evidence="7">The sequence shown here is derived from an EMBL/GenBank/DDBJ whole genome shotgun (WGS) entry which is preliminary data.</text>
</comment>
<dbReference type="GO" id="GO:0005730">
    <property type="term" value="C:nucleolus"/>
    <property type="evidence" value="ECO:0007669"/>
    <property type="project" value="UniProtKB-SubCell"/>
</dbReference>
<proteinExistence type="predicted"/>
<evidence type="ECO:0000256" key="5">
    <source>
        <dbReference type="SAM" id="MobiDB-lite"/>
    </source>
</evidence>
<dbReference type="SUPFAM" id="SSF54928">
    <property type="entry name" value="RNA-binding domain, RBD"/>
    <property type="match status" value="1"/>
</dbReference>
<dbReference type="InterPro" id="IPR000504">
    <property type="entry name" value="RRM_dom"/>
</dbReference>
<dbReference type="AlphaFoldDB" id="A0A8H7BWX2"/>
<dbReference type="Proteomes" id="UP000605846">
    <property type="component" value="Unassembled WGS sequence"/>
</dbReference>
<dbReference type="InterPro" id="IPR034138">
    <property type="entry name" value="NOP8_RRM"/>
</dbReference>
<feature type="region of interest" description="Disordered" evidence="5">
    <location>
        <begin position="301"/>
        <end position="333"/>
    </location>
</feature>
<keyword evidence="8" id="KW-1185">Reference proteome</keyword>
<evidence type="ECO:0000313" key="7">
    <source>
        <dbReference type="EMBL" id="KAF7729466.1"/>
    </source>
</evidence>
<feature type="region of interest" description="Disordered" evidence="5">
    <location>
        <begin position="443"/>
        <end position="501"/>
    </location>
</feature>
<evidence type="ECO:0000313" key="8">
    <source>
        <dbReference type="Proteomes" id="UP000605846"/>
    </source>
</evidence>
<name>A0A8H7BWX2_9FUNG</name>
<dbReference type="SMART" id="SM00360">
    <property type="entry name" value="RRM"/>
    <property type="match status" value="1"/>
</dbReference>